<dbReference type="FunCoup" id="G8JTC4">
    <property type="interactions" value="357"/>
</dbReference>
<organism evidence="5 6">
    <name type="scientific">Eremothecium cymbalariae (strain CBS 270.75 / DBVPG 7215 / KCTC 17166 / NRRL Y-17582)</name>
    <name type="common">Yeast</name>
    <dbReference type="NCBI Taxonomy" id="931890"/>
    <lineage>
        <taxon>Eukaryota</taxon>
        <taxon>Fungi</taxon>
        <taxon>Dikarya</taxon>
        <taxon>Ascomycota</taxon>
        <taxon>Saccharomycotina</taxon>
        <taxon>Saccharomycetes</taxon>
        <taxon>Saccharomycetales</taxon>
        <taxon>Saccharomycetaceae</taxon>
        <taxon>Eremothecium</taxon>
    </lineage>
</organism>
<comment type="subcellular location">
    <subcellularLocation>
        <location evidence="1">Cytoplasm</location>
    </subcellularLocation>
</comment>
<dbReference type="InterPro" id="IPR039764">
    <property type="entry name" value="HABP4/SERBP1-like"/>
</dbReference>
<dbReference type="GO" id="GO:0061770">
    <property type="term" value="F:translation elongation factor binding"/>
    <property type="evidence" value="ECO:0007669"/>
    <property type="project" value="EnsemblFungi"/>
</dbReference>
<dbReference type="AlphaFoldDB" id="G8JTC4"/>
<name>G8JTC4_ERECY</name>
<dbReference type="GO" id="GO:0043022">
    <property type="term" value="F:ribosome binding"/>
    <property type="evidence" value="ECO:0007669"/>
    <property type="project" value="EnsemblFungi"/>
</dbReference>
<dbReference type="RefSeq" id="XP_003646094.1">
    <property type="nucleotide sequence ID" value="XM_003646046.1"/>
</dbReference>
<proteinExistence type="predicted"/>
<dbReference type="InParanoid" id="G8JTC4"/>
<dbReference type="OrthoDB" id="5426471at2759"/>
<dbReference type="GO" id="GO:0042162">
    <property type="term" value="F:telomeric DNA binding"/>
    <property type="evidence" value="ECO:0007669"/>
    <property type="project" value="EnsemblFungi"/>
</dbReference>
<reference evidence="6" key="1">
    <citation type="journal article" date="2012" name="G3 (Bethesda)">
        <title>Pichia sorbitophila, an interspecies yeast hybrid reveals early steps of genome resolution following polyploidization.</title>
        <authorList>
            <person name="Leh Louis V."/>
            <person name="Despons L."/>
            <person name="Friedrich A."/>
            <person name="Martin T."/>
            <person name="Durrens P."/>
            <person name="Casaregola S."/>
            <person name="Neuveglise C."/>
            <person name="Fairhead C."/>
            <person name="Marck C."/>
            <person name="Cruz J.A."/>
            <person name="Straub M.L."/>
            <person name="Kugler V."/>
            <person name="Sacerdot C."/>
            <person name="Uzunov Z."/>
            <person name="Thierry A."/>
            <person name="Weiss S."/>
            <person name="Bleykasten C."/>
            <person name="De Montigny J."/>
            <person name="Jacques N."/>
            <person name="Jung P."/>
            <person name="Lemaire M."/>
            <person name="Mallet S."/>
            <person name="Morel G."/>
            <person name="Richard G.F."/>
            <person name="Sarkar A."/>
            <person name="Savel G."/>
            <person name="Schacherer J."/>
            <person name="Seret M.L."/>
            <person name="Talla E."/>
            <person name="Samson G."/>
            <person name="Jubin C."/>
            <person name="Poulain J."/>
            <person name="Vacherie B."/>
            <person name="Barbe V."/>
            <person name="Pelletier E."/>
            <person name="Sherman D.J."/>
            <person name="Westhof E."/>
            <person name="Weissenbach J."/>
            <person name="Baret P.V."/>
            <person name="Wincker P."/>
            <person name="Gaillardin C."/>
            <person name="Dujon B."/>
            <person name="Souciet J.L."/>
        </authorList>
    </citation>
    <scope>NUCLEOTIDE SEQUENCE [LARGE SCALE GENOMIC DNA]</scope>
    <source>
        <strain evidence="6">CBS 270.75 / DBVPG 7215 / KCTC 17166 / NRRL Y-17582</strain>
    </source>
</reference>
<accession>G8JTC4</accession>
<dbReference type="GO" id="GO:0045142">
    <property type="term" value="F:triplex DNA binding"/>
    <property type="evidence" value="ECO:0007669"/>
    <property type="project" value="EnsemblFungi"/>
</dbReference>
<dbReference type="GO" id="GO:0005737">
    <property type="term" value="C:cytoplasm"/>
    <property type="evidence" value="ECO:0007669"/>
    <property type="project" value="UniProtKB-SubCell"/>
</dbReference>
<keyword evidence="6" id="KW-1185">Reference proteome</keyword>
<evidence type="ECO:0000256" key="3">
    <source>
        <dbReference type="SAM" id="MobiDB-lite"/>
    </source>
</evidence>
<dbReference type="GO" id="GO:0043558">
    <property type="term" value="P:regulation of translational initiation in response to stress"/>
    <property type="evidence" value="ECO:0007669"/>
    <property type="project" value="EnsemblFungi"/>
</dbReference>
<dbReference type="STRING" id="931890.G8JTC4"/>
<dbReference type="GO" id="GO:0030371">
    <property type="term" value="F:translation repressor activity"/>
    <property type="evidence" value="ECO:0007669"/>
    <property type="project" value="EnsemblFungi"/>
</dbReference>
<dbReference type="GO" id="GO:0141014">
    <property type="term" value="P:ribosome hibernation"/>
    <property type="evidence" value="ECO:0007669"/>
    <property type="project" value="EnsemblFungi"/>
</dbReference>
<dbReference type="OMA" id="KKWAGAK"/>
<sequence length="254" mass="27316">MSNPFDLLGNDVEDATVVVAAPPKEIVKKSTSSKKADVPPPSADPSRAKNNKPKPTGSEAAFRNKQTGRAQNKAKDAPAASKPPRDPKKATDRHSRTGKTDSAKKIKQAWGDNDKELEDEEAAAAQAEAELAADAAEEEEASAVSLEAYLNEQHSSELNKTPVVKSVEKFSDAELLVKKEEVLIEATKVKSVKSKQLKAKQFLEFDGSESFPSSSRSRDSNKDSRRGGRGGKRGGKREPAQKPAVVNAKFPALV</sequence>
<keyword evidence="2" id="KW-0963">Cytoplasm</keyword>
<feature type="compositionally biased region" description="Low complexity" evidence="3">
    <location>
        <begin position="123"/>
        <end position="134"/>
    </location>
</feature>
<feature type="compositionally biased region" description="Basic and acidic residues" evidence="3">
    <location>
        <begin position="83"/>
        <end position="104"/>
    </location>
</feature>
<dbReference type="Proteomes" id="UP000006790">
    <property type="component" value="Chromosome 4"/>
</dbReference>
<feature type="region of interest" description="Disordered" evidence="3">
    <location>
        <begin position="1"/>
        <end position="148"/>
    </location>
</feature>
<evidence type="ECO:0000259" key="4">
    <source>
        <dbReference type="SMART" id="SM01233"/>
    </source>
</evidence>
<protein>
    <recommendedName>
        <fullName evidence="4">Hyaluronan/mRNA-binding protein domain-containing protein</fullName>
    </recommendedName>
</protein>
<dbReference type="eggNOG" id="ENOG502QS5P">
    <property type="taxonomic scope" value="Eukaryota"/>
</dbReference>
<dbReference type="KEGG" id="erc:Ecym_4210"/>
<dbReference type="GO" id="GO:0043066">
    <property type="term" value="P:negative regulation of apoptotic process"/>
    <property type="evidence" value="ECO:0007669"/>
    <property type="project" value="EnsemblFungi"/>
</dbReference>
<gene>
    <name evidence="5" type="ordered locus">Ecym_4210</name>
</gene>
<evidence type="ECO:0000256" key="2">
    <source>
        <dbReference type="ARBA" id="ARBA00022490"/>
    </source>
</evidence>
<dbReference type="PANTHER" id="PTHR12299:SF17">
    <property type="entry name" value="AT19571P-RELATED"/>
    <property type="match status" value="1"/>
</dbReference>
<feature type="domain" description="Hyaluronan/mRNA-binding protein" evidence="4">
    <location>
        <begin position="87"/>
        <end position="167"/>
    </location>
</feature>
<dbReference type="SMART" id="SM01233">
    <property type="entry name" value="HABP4_PAI-RBP1"/>
    <property type="match status" value="1"/>
</dbReference>
<evidence type="ECO:0000313" key="6">
    <source>
        <dbReference type="Proteomes" id="UP000006790"/>
    </source>
</evidence>
<dbReference type="GO" id="GO:0006414">
    <property type="term" value="P:translational elongation"/>
    <property type="evidence" value="ECO:0007669"/>
    <property type="project" value="EnsemblFungi"/>
</dbReference>
<dbReference type="GO" id="GO:0031929">
    <property type="term" value="P:TOR signaling"/>
    <property type="evidence" value="ECO:0007669"/>
    <property type="project" value="EnsemblFungi"/>
</dbReference>
<dbReference type="GO" id="GO:0005634">
    <property type="term" value="C:nucleus"/>
    <property type="evidence" value="ECO:0007669"/>
    <property type="project" value="TreeGrafter"/>
</dbReference>
<dbReference type="GO" id="GO:0003723">
    <property type="term" value="F:RNA binding"/>
    <property type="evidence" value="ECO:0007669"/>
    <property type="project" value="InterPro"/>
</dbReference>
<dbReference type="InterPro" id="IPR006861">
    <property type="entry name" value="HABP4_PAIRBP1-bd"/>
</dbReference>
<dbReference type="HOGENOM" id="CLU_043312_2_0_1"/>
<evidence type="ECO:0000313" key="5">
    <source>
        <dbReference type="EMBL" id="AET39277.1"/>
    </source>
</evidence>
<dbReference type="InterPro" id="IPR019084">
    <property type="entry name" value="STM1-like_N"/>
</dbReference>
<dbReference type="PANTHER" id="PTHR12299">
    <property type="entry name" value="HYALURONIC ACID-BINDING PROTEIN 4"/>
    <property type="match status" value="1"/>
</dbReference>
<dbReference type="GO" id="GO:0000723">
    <property type="term" value="P:telomere maintenance"/>
    <property type="evidence" value="ECO:0007669"/>
    <property type="project" value="EnsemblFungi"/>
</dbReference>
<dbReference type="Gene3D" id="6.10.140.1040">
    <property type="match status" value="1"/>
</dbReference>
<dbReference type="GeneID" id="11469403"/>
<dbReference type="Pfam" id="PF09598">
    <property type="entry name" value="Stm1_N"/>
    <property type="match status" value="1"/>
</dbReference>
<feature type="region of interest" description="Disordered" evidence="3">
    <location>
        <begin position="207"/>
        <end position="254"/>
    </location>
</feature>
<evidence type="ECO:0000256" key="1">
    <source>
        <dbReference type="ARBA" id="ARBA00004496"/>
    </source>
</evidence>
<dbReference type="EMBL" id="CP002500">
    <property type="protein sequence ID" value="AET39277.1"/>
    <property type="molecule type" value="Genomic_DNA"/>
</dbReference>
<feature type="compositionally biased region" description="Basic and acidic residues" evidence="3">
    <location>
        <begin position="216"/>
        <end position="226"/>
    </location>
</feature>